<proteinExistence type="predicted"/>
<accession>A0A4Y1RW19</accession>
<gene>
    <name evidence="1" type="ORF">Prudu_020271</name>
</gene>
<sequence length="179" mass="19900">MGAFSVQSLLAMVSIHLGESDPQLLSPSLWFLRIPSMASRDQAVLKDSSSVTKDEINEVKEQNAYRPSYFAGMAAKASLMVLKFPLPSFATVTLGVGFSSFFFNTLRSSWLIQVGNPSLFCARRRRFAPETAAVTGSWNWERRESMAKELLVNSLEACNIFSKSDFNFPSGNPSTHVCW</sequence>
<organism evidence="1">
    <name type="scientific">Prunus dulcis</name>
    <name type="common">Almond</name>
    <name type="synonym">Amygdalus dulcis</name>
    <dbReference type="NCBI Taxonomy" id="3755"/>
    <lineage>
        <taxon>Eukaryota</taxon>
        <taxon>Viridiplantae</taxon>
        <taxon>Streptophyta</taxon>
        <taxon>Embryophyta</taxon>
        <taxon>Tracheophyta</taxon>
        <taxon>Spermatophyta</taxon>
        <taxon>Magnoliopsida</taxon>
        <taxon>eudicotyledons</taxon>
        <taxon>Gunneridae</taxon>
        <taxon>Pentapetalae</taxon>
        <taxon>rosids</taxon>
        <taxon>fabids</taxon>
        <taxon>Rosales</taxon>
        <taxon>Rosaceae</taxon>
        <taxon>Amygdaloideae</taxon>
        <taxon>Amygdaleae</taxon>
        <taxon>Prunus</taxon>
    </lineage>
</organism>
<protein>
    <submittedName>
        <fullName evidence="1">Uncharacterized protein</fullName>
    </submittedName>
</protein>
<dbReference type="AlphaFoldDB" id="A0A4Y1RW19"/>
<evidence type="ECO:0000313" key="1">
    <source>
        <dbReference type="EMBL" id="BBH08155.1"/>
    </source>
</evidence>
<name>A0A4Y1RW19_PRUDU</name>
<reference evidence="1" key="1">
    <citation type="journal article" date="2019" name="Science">
        <title>Mutation of a bHLH transcription factor allowed almond domestication.</title>
        <authorList>
            <person name="Sanchez-Perez R."/>
            <person name="Pavan S."/>
            <person name="Mazzeo R."/>
            <person name="Moldovan C."/>
            <person name="Aiese Cigliano R."/>
            <person name="Del Cueto J."/>
            <person name="Ricciardi F."/>
            <person name="Lotti C."/>
            <person name="Ricciardi L."/>
            <person name="Dicenta F."/>
            <person name="Lopez-Marques R.L."/>
            <person name="Lindberg Moller B."/>
        </authorList>
    </citation>
    <scope>NUCLEOTIDE SEQUENCE</scope>
</reference>
<dbReference type="EMBL" id="AP019303">
    <property type="protein sequence ID" value="BBH08155.1"/>
    <property type="molecule type" value="Genomic_DNA"/>
</dbReference>